<name>A0A2S8GT22_9BACT</name>
<feature type="signal peptide" evidence="1">
    <location>
        <begin position="1"/>
        <end position="23"/>
    </location>
</feature>
<protein>
    <recommendedName>
        <fullName evidence="4">Serine protease</fullName>
    </recommendedName>
</protein>
<dbReference type="InterPro" id="IPR009003">
    <property type="entry name" value="Peptidase_S1_PA"/>
</dbReference>
<keyword evidence="1" id="KW-0732">Signal</keyword>
<evidence type="ECO:0000256" key="1">
    <source>
        <dbReference type="SAM" id="SignalP"/>
    </source>
</evidence>
<dbReference type="SUPFAM" id="SSF50494">
    <property type="entry name" value="Trypsin-like serine proteases"/>
    <property type="match status" value="1"/>
</dbReference>
<evidence type="ECO:0000313" key="2">
    <source>
        <dbReference type="EMBL" id="PQO47572.1"/>
    </source>
</evidence>
<proteinExistence type="predicted"/>
<reference evidence="2 3" key="1">
    <citation type="submission" date="2018-02" db="EMBL/GenBank/DDBJ databases">
        <title>Comparative genomes isolates from brazilian mangrove.</title>
        <authorList>
            <person name="Araujo J.E."/>
            <person name="Taketani R.G."/>
            <person name="Silva M.C.P."/>
            <person name="Loureco M.V."/>
            <person name="Andreote F.D."/>
        </authorList>
    </citation>
    <scope>NUCLEOTIDE SEQUENCE [LARGE SCALE GENOMIC DNA]</scope>
    <source>
        <strain evidence="2 3">Nap-Phe MGV</strain>
    </source>
</reference>
<dbReference type="EMBL" id="PUHZ01000004">
    <property type="protein sequence ID" value="PQO47572.1"/>
    <property type="molecule type" value="Genomic_DNA"/>
</dbReference>
<feature type="chain" id="PRO_5015615716" description="Serine protease" evidence="1">
    <location>
        <begin position="24"/>
        <end position="252"/>
    </location>
</feature>
<evidence type="ECO:0000313" key="3">
    <source>
        <dbReference type="Proteomes" id="UP000237819"/>
    </source>
</evidence>
<gene>
    <name evidence="2" type="ORF">C5Y93_02615</name>
</gene>
<dbReference type="Gene3D" id="2.40.10.120">
    <property type="match status" value="1"/>
</dbReference>
<sequence length="252" mass="26688">MVVRLAVGLVIVLASLCSVRSLAAAEQPARWKSVCLIKTVIEREGKQNVRSSSAFFVKRGEQVYLTTARHSSEESLPTSLVLFSIGDKSFNLKLSELGLAPGNDWLTKPNYDLAVLPVAHKLLSEVACIDLEDCRRDLPPPKTAVEAVGFPLALGALGPDLSPIVIEGKLASGELTDPFKSDGQRMAVCVPAIAEGTSGAPLFGDEGDEKWRVIGIITGNLADGSGGKLGKFVPAHAMIDLIEVDAAASEKK</sequence>
<comment type="caution">
    <text evidence="2">The sequence shown here is derived from an EMBL/GenBank/DDBJ whole genome shotgun (WGS) entry which is preliminary data.</text>
</comment>
<evidence type="ECO:0008006" key="4">
    <source>
        <dbReference type="Google" id="ProtNLM"/>
    </source>
</evidence>
<dbReference type="AlphaFoldDB" id="A0A2S8GT22"/>
<dbReference type="Proteomes" id="UP000237819">
    <property type="component" value="Unassembled WGS sequence"/>
</dbReference>
<accession>A0A2S8GT22</accession>
<organism evidence="2 3">
    <name type="scientific">Blastopirellula marina</name>
    <dbReference type="NCBI Taxonomy" id="124"/>
    <lineage>
        <taxon>Bacteria</taxon>
        <taxon>Pseudomonadati</taxon>
        <taxon>Planctomycetota</taxon>
        <taxon>Planctomycetia</taxon>
        <taxon>Pirellulales</taxon>
        <taxon>Pirellulaceae</taxon>
        <taxon>Blastopirellula</taxon>
    </lineage>
</organism>